<dbReference type="GO" id="GO:0036424">
    <property type="term" value="F:L-phosphoserine phosphatase activity"/>
    <property type="evidence" value="ECO:0007669"/>
    <property type="project" value="InterPro"/>
</dbReference>
<dbReference type="Gene3D" id="1.10.150.210">
    <property type="entry name" value="Phosphoserine phosphatase, domain 2"/>
    <property type="match status" value="1"/>
</dbReference>
<evidence type="ECO:0000256" key="6">
    <source>
        <dbReference type="ARBA" id="ARBA00022723"/>
    </source>
</evidence>
<dbReference type="InterPro" id="IPR023214">
    <property type="entry name" value="HAD_sf"/>
</dbReference>
<dbReference type="AlphaFoldDB" id="A0A8J5XDX0"/>
<evidence type="ECO:0000256" key="3">
    <source>
        <dbReference type="ARBA" id="ARBA00009184"/>
    </source>
</evidence>
<evidence type="ECO:0000256" key="8">
    <source>
        <dbReference type="ARBA" id="ARBA00022842"/>
    </source>
</evidence>
<dbReference type="Proteomes" id="UP000751190">
    <property type="component" value="Unassembled WGS sequence"/>
</dbReference>
<dbReference type="NCBIfam" id="TIGR01488">
    <property type="entry name" value="HAD-SF-IB"/>
    <property type="match status" value="1"/>
</dbReference>
<name>A0A8J5XDX0_DIALT</name>
<comment type="similarity">
    <text evidence="3">Belongs to the HAD-like hydrolase superfamily. SerB family.</text>
</comment>
<keyword evidence="7" id="KW-0378">Hydrolase</keyword>
<dbReference type="NCBIfam" id="TIGR00338">
    <property type="entry name" value="serB"/>
    <property type="match status" value="1"/>
</dbReference>
<evidence type="ECO:0000256" key="7">
    <source>
        <dbReference type="ARBA" id="ARBA00022801"/>
    </source>
</evidence>
<keyword evidence="13" id="KW-1185">Reference proteome</keyword>
<accession>A0A8J5XDX0</accession>
<evidence type="ECO:0000256" key="10">
    <source>
        <dbReference type="ARBA" id="ARBA00031693"/>
    </source>
</evidence>
<keyword evidence="8" id="KW-0460">Magnesium</keyword>
<dbReference type="UniPathway" id="UPA00135">
    <property type="reaction ID" value="UER00198"/>
</dbReference>
<keyword evidence="5" id="KW-0028">Amino-acid biosynthesis</keyword>
<dbReference type="GO" id="GO:0006564">
    <property type="term" value="P:L-serine biosynthetic process"/>
    <property type="evidence" value="ECO:0007669"/>
    <property type="project" value="UniProtKB-KW"/>
</dbReference>
<dbReference type="InterPro" id="IPR036412">
    <property type="entry name" value="HAD-like_sf"/>
</dbReference>
<keyword evidence="9" id="KW-0718">Serine biosynthesis</keyword>
<comment type="caution">
    <text evidence="12">The sequence shown here is derived from an EMBL/GenBank/DDBJ whole genome shotgun (WGS) entry which is preliminary data.</text>
</comment>
<dbReference type="OMA" id="ANYFIGF"/>
<dbReference type="GO" id="GO:0005737">
    <property type="term" value="C:cytoplasm"/>
    <property type="evidence" value="ECO:0007669"/>
    <property type="project" value="TreeGrafter"/>
</dbReference>
<dbReference type="InterPro" id="IPR004469">
    <property type="entry name" value="PSP"/>
</dbReference>
<dbReference type="EMBL" id="JAGTXO010000023">
    <property type="protein sequence ID" value="KAG8461937.1"/>
    <property type="molecule type" value="Genomic_DNA"/>
</dbReference>
<evidence type="ECO:0000313" key="12">
    <source>
        <dbReference type="EMBL" id="KAG8461937.1"/>
    </source>
</evidence>
<evidence type="ECO:0000313" key="13">
    <source>
        <dbReference type="Proteomes" id="UP000751190"/>
    </source>
</evidence>
<dbReference type="OrthoDB" id="27226at2759"/>
<dbReference type="InterPro" id="IPR050582">
    <property type="entry name" value="HAD-like_SerB"/>
</dbReference>
<sequence>MGTGVERPTTKAAVQHIFRTCAAVCFDVDSTAVVEEGIDVLAAHCGAGEVVAAWTAKAMGGSVPFDVALQERLKLIQPSAAALADVIASHPLTYSPGVQSLVAALKRDGKRVFLVSGGFRQMIEPVADGLGIAREDVVANRLFFNEDGSFAGFDRDEPTSRSGGKAVAIGRLKAAHGLSSVVMVGDGATDAEACPPADAFIGYGGVVEREAIKKLTPWYVLSMAELEAELTRSPELGGEAAAASL</sequence>
<comment type="cofactor">
    <cofactor evidence="1">
        <name>Mg(2+)</name>
        <dbReference type="ChEBI" id="CHEBI:18420"/>
    </cofactor>
</comment>
<comment type="pathway">
    <text evidence="2">Amino-acid biosynthesis; L-serine biosynthesis; L-serine from 3-phospho-D-glycerate: step 3/3.</text>
</comment>
<organism evidence="12 13">
    <name type="scientific">Diacronema lutheri</name>
    <name type="common">Unicellular marine alga</name>
    <name type="synonym">Monochrysis lutheri</name>
    <dbReference type="NCBI Taxonomy" id="2081491"/>
    <lineage>
        <taxon>Eukaryota</taxon>
        <taxon>Haptista</taxon>
        <taxon>Haptophyta</taxon>
        <taxon>Pavlovophyceae</taxon>
        <taxon>Pavlovales</taxon>
        <taxon>Pavlovaceae</taxon>
        <taxon>Diacronema</taxon>
    </lineage>
</organism>
<protein>
    <recommendedName>
        <fullName evidence="4">phosphoserine phosphatase</fullName>
        <ecNumber evidence="4">3.1.3.3</ecNumber>
    </recommendedName>
    <alternativeName>
        <fullName evidence="10">O-phosphoserine phosphohydrolase</fullName>
    </alternativeName>
</protein>
<dbReference type="Pfam" id="PF00702">
    <property type="entry name" value="Hydrolase"/>
    <property type="match status" value="1"/>
</dbReference>
<evidence type="ECO:0000256" key="2">
    <source>
        <dbReference type="ARBA" id="ARBA00005135"/>
    </source>
</evidence>
<feature type="active site" description="Proton donor" evidence="11">
    <location>
        <position position="29"/>
    </location>
</feature>
<dbReference type="PANTHER" id="PTHR43344">
    <property type="entry name" value="PHOSPHOSERINE PHOSPHATASE"/>
    <property type="match status" value="1"/>
</dbReference>
<reference evidence="12" key="1">
    <citation type="submission" date="2021-05" db="EMBL/GenBank/DDBJ databases">
        <title>The genome of the haptophyte Pavlova lutheri (Diacronema luteri, Pavlovales) - a model for lipid biosynthesis in eukaryotic algae.</title>
        <authorList>
            <person name="Hulatt C.J."/>
            <person name="Posewitz M.C."/>
        </authorList>
    </citation>
    <scope>NUCLEOTIDE SEQUENCE</scope>
    <source>
        <strain evidence="12">NIVA-4/92</strain>
    </source>
</reference>
<dbReference type="CDD" id="cd04309">
    <property type="entry name" value="HAD_PSP_eu"/>
    <property type="match status" value="1"/>
</dbReference>
<dbReference type="SUPFAM" id="SSF56784">
    <property type="entry name" value="HAD-like"/>
    <property type="match status" value="1"/>
</dbReference>
<dbReference type="GO" id="GO:0000287">
    <property type="term" value="F:magnesium ion binding"/>
    <property type="evidence" value="ECO:0007669"/>
    <property type="project" value="TreeGrafter"/>
</dbReference>
<proteinExistence type="inferred from homology"/>
<dbReference type="Gene3D" id="3.40.50.1000">
    <property type="entry name" value="HAD superfamily/HAD-like"/>
    <property type="match status" value="1"/>
</dbReference>
<evidence type="ECO:0000256" key="11">
    <source>
        <dbReference type="PIRSR" id="PIRSR604469-1"/>
    </source>
</evidence>
<dbReference type="PANTHER" id="PTHR43344:SF2">
    <property type="entry name" value="PHOSPHOSERINE PHOSPHATASE"/>
    <property type="match status" value="1"/>
</dbReference>
<keyword evidence="6" id="KW-0479">Metal-binding</keyword>
<evidence type="ECO:0000256" key="1">
    <source>
        <dbReference type="ARBA" id="ARBA00001946"/>
    </source>
</evidence>
<evidence type="ECO:0000256" key="4">
    <source>
        <dbReference type="ARBA" id="ARBA00012640"/>
    </source>
</evidence>
<dbReference type="EC" id="3.1.3.3" evidence="4"/>
<evidence type="ECO:0000256" key="5">
    <source>
        <dbReference type="ARBA" id="ARBA00022605"/>
    </source>
</evidence>
<gene>
    <name evidence="12" type="ORF">KFE25_013956</name>
</gene>
<evidence type="ECO:0000256" key="9">
    <source>
        <dbReference type="ARBA" id="ARBA00023299"/>
    </source>
</evidence>
<feature type="active site" description="Nucleophile" evidence="11">
    <location>
        <position position="27"/>
    </location>
</feature>